<feature type="domain" description="VOC" evidence="2">
    <location>
        <begin position="227"/>
        <end position="342"/>
    </location>
</feature>
<sequence>MTRTSKTARRAPKPLLITIAAIVLAAIAGGVIWAVLNGRDATSASASADAVGAVDAAGVPLERANGLPAAMELGVTELKVQNLENVRAYYQNAVGLAVIEQQPDAVTLGMDDVPLMRLERSAEPLPQATDAGLYHTAILFADEASLAKAVLQTAQLAPGSYQGSADHLVSQAFYFGDPEGNGVELYVDRPREEWQWNDGQVEMGSEPLDPNAFIEEHLDGEAAGTAVIGHIHLKVGNLEEARSFYADTLGFDVVSESEGALFYSAGGYHHHLATNTWQSAGAGPRTTEVGLGALTVALPTAADIEQATARVDAAGYGHEVVEHGIVVEDPWGNKIRLVARAQ</sequence>
<accession>A0ABW3TVH3</accession>
<gene>
    <name evidence="3" type="ORF">ACFQ3U_16345</name>
</gene>
<dbReference type="Pfam" id="PF00903">
    <property type="entry name" value="Glyoxalase"/>
    <property type="match status" value="1"/>
</dbReference>
<dbReference type="InterPro" id="IPR004360">
    <property type="entry name" value="Glyas_Fos-R_dOase_dom"/>
</dbReference>
<dbReference type="SUPFAM" id="SSF54593">
    <property type="entry name" value="Glyoxalase/Bleomycin resistance protein/Dihydroxybiphenyl dioxygenase"/>
    <property type="match status" value="2"/>
</dbReference>
<evidence type="ECO:0000313" key="3">
    <source>
        <dbReference type="EMBL" id="MFD1203463.1"/>
    </source>
</evidence>
<evidence type="ECO:0000256" key="1">
    <source>
        <dbReference type="SAM" id="Phobius"/>
    </source>
</evidence>
<comment type="caution">
    <text evidence="3">The sequence shown here is derived from an EMBL/GenBank/DDBJ whole genome shotgun (WGS) entry which is preliminary data.</text>
</comment>
<dbReference type="InterPro" id="IPR029068">
    <property type="entry name" value="Glyas_Bleomycin-R_OHBP_Dase"/>
</dbReference>
<evidence type="ECO:0000259" key="2">
    <source>
        <dbReference type="PROSITE" id="PS51819"/>
    </source>
</evidence>
<keyword evidence="4" id="KW-1185">Reference proteome</keyword>
<protein>
    <submittedName>
        <fullName evidence="3">VOC family protein</fullName>
    </submittedName>
</protein>
<dbReference type="CDD" id="cd16359">
    <property type="entry name" value="VOC_BsCatE_like_C"/>
    <property type="match status" value="1"/>
</dbReference>
<evidence type="ECO:0000313" key="4">
    <source>
        <dbReference type="Proteomes" id="UP001597181"/>
    </source>
</evidence>
<feature type="transmembrane region" description="Helical" evidence="1">
    <location>
        <begin position="15"/>
        <end position="36"/>
    </location>
</feature>
<keyword evidence="1" id="KW-0472">Membrane</keyword>
<name>A0ABW3TVH3_9MICO</name>
<dbReference type="PANTHER" id="PTHR43279:SF1">
    <property type="entry name" value="CATECHOL-2,3-DIOXYGENASE"/>
    <property type="match status" value="1"/>
</dbReference>
<dbReference type="EMBL" id="JBHTLY010000015">
    <property type="protein sequence ID" value="MFD1203463.1"/>
    <property type="molecule type" value="Genomic_DNA"/>
</dbReference>
<dbReference type="PANTHER" id="PTHR43279">
    <property type="entry name" value="CATECHOL-2,3-DIOXYGENASE"/>
    <property type="match status" value="1"/>
</dbReference>
<dbReference type="Gene3D" id="3.10.180.10">
    <property type="entry name" value="2,3-Dihydroxybiphenyl 1,2-Dioxygenase, domain 1"/>
    <property type="match status" value="2"/>
</dbReference>
<keyword evidence="1" id="KW-1133">Transmembrane helix</keyword>
<dbReference type="Proteomes" id="UP001597181">
    <property type="component" value="Unassembled WGS sequence"/>
</dbReference>
<organism evidence="3 4">
    <name type="scientific">Leucobacter albus</name>
    <dbReference type="NCBI Taxonomy" id="272210"/>
    <lineage>
        <taxon>Bacteria</taxon>
        <taxon>Bacillati</taxon>
        <taxon>Actinomycetota</taxon>
        <taxon>Actinomycetes</taxon>
        <taxon>Micrococcales</taxon>
        <taxon>Microbacteriaceae</taxon>
        <taxon>Leucobacter</taxon>
    </lineage>
</organism>
<keyword evidence="1" id="KW-0812">Transmembrane</keyword>
<dbReference type="PROSITE" id="PS51819">
    <property type="entry name" value="VOC"/>
    <property type="match status" value="2"/>
</dbReference>
<proteinExistence type="predicted"/>
<reference evidence="4" key="1">
    <citation type="journal article" date="2019" name="Int. J. Syst. Evol. Microbiol.">
        <title>The Global Catalogue of Microorganisms (GCM) 10K type strain sequencing project: providing services to taxonomists for standard genome sequencing and annotation.</title>
        <authorList>
            <consortium name="The Broad Institute Genomics Platform"/>
            <consortium name="The Broad Institute Genome Sequencing Center for Infectious Disease"/>
            <person name="Wu L."/>
            <person name="Ma J."/>
        </authorList>
    </citation>
    <scope>NUCLEOTIDE SEQUENCE [LARGE SCALE GENOMIC DNA]</scope>
    <source>
        <strain evidence="4">CCUG 50213</strain>
    </source>
</reference>
<dbReference type="RefSeq" id="WP_343961427.1">
    <property type="nucleotide sequence ID" value="NZ_BAAAKZ010000011.1"/>
</dbReference>
<feature type="domain" description="VOC" evidence="2">
    <location>
        <begin position="72"/>
        <end position="188"/>
    </location>
</feature>
<dbReference type="InterPro" id="IPR037523">
    <property type="entry name" value="VOC_core"/>
</dbReference>